<reference evidence="1 2" key="1">
    <citation type="journal article" date="2019" name="Commun. Biol.">
        <title>The bagworm genome reveals a unique fibroin gene that provides high tensile strength.</title>
        <authorList>
            <person name="Kono N."/>
            <person name="Nakamura H."/>
            <person name="Ohtoshi R."/>
            <person name="Tomita M."/>
            <person name="Numata K."/>
            <person name="Arakawa K."/>
        </authorList>
    </citation>
    <scope>NUCLEOTIDE SEQUENCE [LARGE SCALE GENOMIC DNA]</scope>
</reference>
<sequence>METCNTRGVASASPVSWARIAHLMEGRVSSGGSRRRAGRWASARRYIICAQRRRGAAVVSSNKATKLP</sequence>
<protein>
    <submittedName>
        <fullName evidence="1">Uncharacterized protein</fullName>
    </submittedName>
</protein>
<proteinExistence type="predicted"/>
<dbReference type="AlphaFoldDB" id="A0A4C1YRA0"/>
<keyword evidence="2" id="KW-1185">Reference proteome</keyword>
<comment type="caution">
    <text evidence="1">The sequence shown here is derived from an EMBL/GenBank/DDBJ whole genome shotgun (WGS) entry which is preliminary data.</text>
</comment>
<name>A0A4C1YRA0_EUMVA</name>
<accession>A0A4C1YRA0</accession>
<evidence type="ECO:0000313" key="2">
    <source>
        <dbReference type="Proteomes" id="UP000299102"/>
    </source>
</evidence>
<dbReference type="Proteomes" id="UP000299102">
    <property type="component" value="Unassembled WGS sequence"/>
</dbReference>
<evidence type="ECO:0000313" key="1">
    <source>
        <dbReference type="EMBL" id="GBP76865.1"/>
    </source>
</evidence>
<dbReference type="EMBL" id="BGZK01001307">
    <property type="protein sequence ID" value="GBP76865.1"/>
    <property type="molecule type" value="Genomic_DNA"/>
</dbReference>
<organism evidence="1 2">
    <name type="scientific">Eumeta variegata</name>
    <name type="common">Bagworm moth</name>
    <name type="synonym">Eumeta japonica</name>
    <dbReference type="NCBI Taxonomy" id="151549"/>
    <lineage>
        <taxon>Eukaryota</taxon>
        <taxon>Metazoa</taxon>
        <taxon>Ecdysozoa</taxon>
        <taxon>Arthropoda</taxon>
        <taxon>Hexapoda</taxon>
        <taxon>Insecta</taxon>
        <taxon>Pterygota</taxon>
        <taxon>Neoptera</taxon>
        <taxon>Endopterygota</taxon>
        <taxon>Lepidoptera</taxon>
        <taxon>Glossata</taxon>
        <taxon>Ditrysia</taxon>
        <taxon>Tineoidea</taxon>
        <taxon>Psychidae</taxon>
        <taxon>Oiketicinae</taxon>
        <taxon>Eumeta</taxon>
    </lineage>
</organism>
<gene>
    <name evidence="1" type="ORF">EVAR_87252_1</name>
</gene>